<accession>A0A0H2R976</accession>
<proteinExistence type="predicted"/>
<sequence length="57" mass="6403">MSSHLLRRVVRTTAMLVATATRLLSIHQFLNFTALLDDGVKAYDSLKSTEHSRSVIM</sequence>
<dbReference type="Proteomes" id="UP000053477">
    <property type="component" value="Unassembled WGS sequence"/>
</dbReference>
<dbReference type="AlphaFoldDB" id="A0A0H2R976"/>
<evidence type="ECO:0000313" key="2">
    <source>
        <dbReference type="Proteomes" id="UP000053477"/>
    </source>
</evidence>
<feature type="non-terminal residue" evidence="1">
    <location>
        <position position="57"/>
    </location>
</feature>
<gene>
    <name evidence="1" type="ORF">SCHPADRAFT_909041</name>
</gene>
<dbReference type="InParanoid" id="A0A0H2R976"/>
<name>A0A0H2R976_9AGAM</name>
<reference evidence="1 2" key="1">
    <citation type="submission" date="2015-04" db="EMBL/GenBank/DDBJ databases">
        <title>Complete genome sequence of Schizopora paradoxa KUC8140, a cosmopolitan wood degrader in East Asia.</title>
        <authorList>
            <consortium name="DOE Joint Genome Institute"/>
            <person name="Min B."/>
            <person name="Park H."/>
            <person name="Jang Y."/>
            <person name="Kim J.-J."/>
            <person name="Kim K.H."/>
            <person name="Pangilinan J."/>
            <person name="Lipzen A."/>
            <person name="Riley R."/>
            <person name="Grigoriev I.V."/>
            <person name="Spatafora J.W."/>
            <person name="Choi I.-G."/>
        </authorList>
    </citation>
    <scope>NUCLEOTIDE SEQUENCE [LARGE SCALE GENOMIC DNA]</scope>
    <source>
        <strain evidence="1 2">KUC8140</strain>
    </source>
</reference>
<dbReference type="EMBL" id="KQ086114">
    <property type="protein sequence ID" value="KLO07907.1"/>
    <property type="molecule type" value="Genomic_DNA"/>
</dbReference>
<protein>
    <submittedName>
        <fullName evidence="1">Uncharacterized protein</fullName>
    </submittedName>
</protein>
<evidence type="ECO:0000313" key="1">
    <source>
        <dbReference type="EMBL" id="KLO07907.1"/>
    </source>
</evidence>
<keyword evidence="2" id="KW-1185">Reference proteome</keyword>
<organism evidence="1 2">
    <name type="scientific">Schizopora paradoxa</name>
    <dbReference type="NCBI Taxonomy" id="27342"/>
    <lineage>
        <taxon>Eukaryota</taxon>
        <taxon>Fungi</taxon>
        <taxon>Dikarya</taxon>
        <taxon>Basidiomycota</taxon>
        <taxon>Agaricomycotina</taxon>
        <taxon>Agaricomycetes</taxon>
        <taxon>Hymenochaetales</taxon>
        <taxon>Schizoporaceae</taxon>
        <taxon>Schizopora</taxon>
    </lineage>
</organism>